<evidence type="ECO:0000256" key="1">
    <source>
        <dbReference type="SAM" id="MobiDB-lite"/>
    </source>
</evidence>
<evidence type="ECO:0000313" key="3">
    <source>
        <dbReference type="EMBL" id="GJE84296.1"/>
    </source>
</evidence>
<dbReference type="Proteomes" id="UP000703269">
    <property type="component" value="Unassembled WGS sequence"/>
</dbReference>
<sequence length="365" mass="39626">MSAAPGEATAIREALAVSLSIDYVSSVALTVVVYEMVFNIDREMSVIRRKFNKRTYSSILLIVIRSATAVCSFFAWANHPASRCKSTIIISQIAYIIMVIAISAFTALRVYALTIPSKYSLLVAGLVFILSVGPQSMTVVAFVSAKYTYIGAPFYQCSQTLTFSSRLTTMRMYSTSSQFSNLPLMPAVPWISDACVLTGNVVTLLVTWIRTFALWCQHRRLGLHNSSITGQLLRDGTVYFIIITALGIAQTVFLMPQPGARLGGTYVQPLFQIAPAIIVCRFILNLQEPTAVEKSSLSAIFRTCPVTTTVSRMLRNGAEDIGGSVGWADRDELQRSEHGSEKGVQLASLPSDASGPAIGLGHVSA</sequence>
<keyword evidence="4" id="KW-1185">Reference proteome</keyword>
<feature type="transmembrane region" description="Helical" evidence="2">
    <location>
        <begin position="89"/>
        <end position="112"/>
    </location>
</feature>
<reference evidence="3 4" key="1">
    <citation type="submission" date="2021-08" db="EMBL/GenBank/DDBJ databases">
        <title>Draft Genome Sequence of Phanerochaete sordida strain YK-624.</title>
        <authorList>
            <person name="Mori T."/>
            <person name="Dohra H."/>
            <person name="Suzuki T."/>
            <person name="Kawagishi H."/>
            <person name="Hirai H."/>
        </authorList>
    </citation>
    <scope>NUCLEOTIDE SEQUENCE [LARGE SCALE GENOMIC DNA]</scope>
    <source>
        <strain evidence="3 4">YK-624</strain>
    </source>
</reference>
<evidence type="ECO:0000256" key="2">
    <source>
        <dbReference type="SAM" id="Phobius"/>
    </source>
</evidence>
<dbReference type="AlphaFoldDB" id="A0A9P3L6R3"/>
<name>A0A9P3L6R3_9APHY</name>
<keyword evidence="2" id="KW-1133">Transmembrane helix</keyword>
<feature type="region of interest" description="Disordered" evidence="1">
    <location>
        <begin position="336"/>
        <end position="355"/>
    </location>
</feature>
<proteinExistence type="predicted"/>
<protein>
    <submittedName>
        <fullName evidence="3">Uncharacterized protein</fullName>
    </submittedName>
</protein>
<evidence type="ECO:0000313" key="4">
    <source>
        <dbReference type="Proteomes" id="UP000703269"/>
    </source>
</evidence>
<comment type="caution">
    <text evidence="3">The sequence shown here is derived from an EMBL/GenBank/DDBJ whole genome shotgun (WGS) entry which is preliminary data.</text>
</comment>
<feature type="transmembrane region" description="Helical" evidence="2">
    <location>
        <begin position="20"/>
        <end position="38"/>
    </location>
</feature>
<keyword evidence="2" id="KW-0472">Membrane</keyword>
<feature type="transmembrane region" description="Helical" evidence="2">
    <location>
        <begin position="119"/>
        <end position="145"/>
    </location>
</feature>
<feature type="transmembrane region" description="Helical" evidence="2">
    <location>
        <begin position="59"/>
        <end position="77"/>
    </location>
</feature>
<dbReference type="EMBL" id="BPQB01000001">
    <property type="protein sequence ID" value="GJE84296.1"/>
    <property type="molecule type" value="Genomic_DNA"/>
</dbReference>
<keyword evidence="2" id="KW-0812">Transmembrane</keyword>
<gene>
    <name evidence="3" type="ORF">PsYK624_003720</name>
</gene>
<feature type="transmembrane region" description="Helical" evidence="2">
    <location>
        <begin position="190"/>
        <end position="215"/>
    </location>
</feature>
<feature type="transmembrane region" description="Helical" evidence="2">
    <location>
        <begin position="236"/>
        <end position="254"/>
    </location>
</feature>
<accession>A0A9P3L6R3</accession>
<organism evidence="3 4">
    <name type="scientific">Phanerochaete sordida</name>
    <dbReference type="NCBI Taxonomy" id="48140"/>
    <lineage>
        <taxon>Eukaryota</taxon>
        <taxon>Fungi</taxon>
        <taxon>Dikarya</taxon>
        <taxon>Basidiomycota</taxon>
        <taxon>Agaricomycotina</taxon>
        <taxon>Agaricomycetes</taxon>
        <taxon>Polyporales</taxon>
        <taxon>Phanerochaetaceae</taxon>
        <taxon>Phanerochaete</taxon>
    </lineage>
</organism>